<keyword evidence="3" id="KW-1185">Reference proteome</keyword>
<feature type="transmembrane region" description="Helical" evidence="1">
    <location>
        <begin position="20"/>
        <end position="38"/>
    </location>
</feature>
<dbReference type="EMBL" id="SDHX01000001">
    <property type="protein sequence ID" value="RXK55278.1"/>
    <property type="molecule type" value="Genomic_DNA"/>
</dbReference>
<reference evidence="2 3" key="1">
    <citation type="submission" date="2019-01" db="EMBL/GenBank/DDBJ databases">
        <title>Lacunisphaera sp. strain TWA-58.</title>
        <authorList>
            <person name="Chen W.-M."/>
        </authorList>
    </citation>
    <scope>NUCLEOTIDE SEQUENCE [LARGE SCALE GENOMIC DNA]</scope>
    <source>
        <strain evidence="2 3">TWA-58</strain>
    </source>
</reference>
<protein>
    <submittedName>
        <fullName evidence="2">Uncharacterized protein</fullName>
    </submittedName>
</protein>
<keyword evidence="1" id="KW-1133">Transmembrane helix</keyword>
<keyword evidence="1" id="KW-0472">Membrane</keyword>
<dbReference type="Proteomes" id="UP000290218">
    <property type="component" value="Unassembled WGS sequence"/>
</dbReference>
<sequence>METASAPSARPGLLDWTFRGLGFVAMVLVAFTLPYFPAMELDSSWRMAIGKFFMEGRQFGREVVFTYGPLGWAMGKTFWGANWNVLVGWHIVQAIVFSAVVFWHAYRLTGYARVFFFLFFFLFGLSYQDAIHQTVMAFAGWELIRRSEESWRWSSLGWIALLVVLSLVKFTNLLLGFFLVLVACALALWKTRRATGLIVPGVFLALFIAGWAACGQNPLNLPAYFISSWQISQGYQDAMGLSCPSGQLYRGLGVVALVVAFLGVNFLTSADRVRNGALTLGALALLYLNWKHGYIRADGHQIGFFYAALTVIVSAPLVLEPSPVLRWLKHTLLAAAGLLAIVSCDLVLPGLVRGALGGAQNNVNTHAGFFLGVNHGREVYAGKWEAERNNYDLRKVKETVGRASLDVLGFEQAIALFNGFNYQPRPVFQGYSAYTPYLSRLNHDYYASDRAPEFVLFKLQTLDGRLAMMDDPDVLRLLVQRYTYLFSEQGFTLWQRKPGAFDAAAFEPKLLRTATTTIGADLDVSDLAADQGVWVEIDYRFNLLGKLRRFLFRPPLVNLRITDDRGVESVHRLPQPIGRGGFMLSPVVDDMLSYMHAAGGKPPRRAARIRVETAPQDRDCLQEEVVVRLSALPPSDAGKDYFKSADRAKFHMFSEPPISYEAHNPPNEDLIDSRTVMIMHAPSQMIFAVPAGTTMIQGDFGFVAGAYSKGGNTNGALFTVYWTDGSDRMVLHERYLNPVPRLNDRGLQHFSARLPKGTGHVVMRIDPGEHGEYAFDWTGWTGIEFK</sequence>
<feature type="transmembrane region" description="Helical" evidence="1">
    <location>
        <begin position="302"/>
        <end position="319"/>
    </location>
</feature>
<evidence type="ECO:0000256" key="1">
    <source>
        <dbReference type="SAM" id="Phobius"/>
    </source>
</evidence>
<name>A0A4Q1C8P4_9BACT</name>
<proteinExistence type="predicted"/>
<feature type="transmembrane region" description="Helical" evidence="1">
    <location>
        <begin position="85"/>
        <end position="103"/>
    </location>
</feature>
<keyword evidence="1" id="KW-0812">Transmembrane</keyword>
<feature type="transmembrane region" description="Helical" evidence="1">
    <location>
        <begin position="110"/>
        <end position="127"/>
    </location>
</feature>
<comment type="caution">
    <text evidence="2">The sequence shown here is derived from an EMBL/GenBank/DDBJ whole genome shotgun (WGS) entry which is preliminary data.</text>
</comment>
<feature type="transmembrane region" description="Helical" evidence="1">
    <location>
        <begin position="248"/>
        <end position="266"/>
    </location>
</feature>
<evidence type="ECO:0000313" key="2">
    <source>
        <dbReference type="EMBL" id="RXK55278.1"/>
    </source>
</evidence>
<dbReference type="AlphaFoldDB" id="A0A4Q1C8P4"/>
<dbReference type="OrthoDB" id="176190at2"/>
<gene>
    <name evidence="2" type="ORF">ESB00_05105</name>
</gene>
<feature type="transmembrane region" description="Helical" evidence="1">
    <location>
        <begin position="156"/>
        <end position="189"/>
    </location>
</feature>
<feature type="transmembrane region" description="Helical" evidence="1">
    <location>
        <begin position="196"/>
        <end position="213"/>
    </location>
</feature>
<accession>A0A4Q1C8P4</accession>
<evidence type="ECO:0000313" key="3">
    <source>
        <dbReference type="Proteomes" id="UP000290218"/>
    </source>
</evidence>
<dbReference type="RefSeq" id="WP_129046642.1">
    <property type="nucleotide sequence ID" value="NZ_SDHX01000001.1"/>
</dbReference>
<organism evidence="2 3">
    <name type="scientific">Oleiharenicola lentus</name>
    <dbReference type="NCBI Taxonomy" id="2508720"/>
    <lineage>
        <taxon>Bacteria</taxon>
        <taxon>Pseudomonadati</taxon>
        <taxon>Verrucomicrobiota</taxon>
        <taxon>Opitutia</taxon>
        <taxon>Opitutales</taxon>
        <taxon>Opitutaceae</taxon>
        <taxon>Oleiharenicola</taxon>
    </lineage>
</organism>